<organism evidence="1 2">
    <name type="scientific">Tetragenococcus muriaticus 3MR10-3</name>
    <dbReference type="NCBI Taxonomy" id="1302648"/>
    <lineage>
        <taxon>Bacteria</taxon>
        <taxon>Bacillati</taxon>
        <taxon>Bacillota</taxon>
        <taxon>Bacilli</taxon>
        <taxon>Lactobacillales</taxon>
        <taxon>Enterococcaceae</taxon>
        <taxon>Tetragenococcus</taxon>
    </lineage>
</organism>
<accession>A0A091C9T3</accession>
<dbReference type="InterPro" id="IPR016156">
    <property type="entry name" value="FAD/NAD-linked_Rdtase_dimer_sf"/>
</dbReference>
<dbReference type="EMBL" id="JPVT01000012">
    <property type="protein sequence ID" value="KFN93102.1"/>
    <property type="molecule type" value="Genomic_DNA"/>
</dbReference>
<dbReference type="RefSeq" id="WP_038021762.1">
    <property type="nucleotide sequence ID" value="NZ_JPVT01000012.1"/>
</dbReference>
<dbReference type="EC" id="1.-.-.-" evidence="1"/>
<dbReference type="GO" id="GO:0016491">
    <property type="term" value="F:oxidoreductase activity"/>
    <property type="evidence" value="ECO:0007669"/>
    <property type="project" value="UniProtKB-KW"/>
</dbReference>
<keyword evidence="2" id="KW-1185">Reference proteome</keyword>
<name>A0A091C9T3_9ENTE</name>
<protein>
    <submittedName>
        <fullName evidence="1">FAD/NAD-linked reductase</fullName>
        <ecNumber evidence="1">1.-.-.-</ecNumber>
    </submittedName>
</protein>
<comment type="caution">
    <text evidence="1">The sequence shown here is derived from an EMBL/GenBank/DDBJ whole genome shotgun (WGS) entry which is preliminary data.</text>
</comment>
<dbReference type="PATRIC" id="fig|1302648.3.peg.111"/>
<dbReference type="AlphaFoldDB" id="A0A091C9T3"/>
<dbReference type="SUPFAM" id="SSF55424">
    <property type="entry name" value="FAD/NAD-linked reductases, dimerisation (C-terminal) domain"/>
    <property type="match status" value="1"/>
</dbReference>
<dbReference type="Proteomes" id="UP000029381">
    <property type="component" value="Unassembled WGS sequence"/>
</dbReference>
<evidence type="ECO:0000313" key="1">
    <source>
        <dbReference type="EMBL" id="KFN93102.1"/>
    </source>
</evidence>
<keyword evidence="1" id="KW-0560">Oxidoreductase</keyword>
<sequence>MEHAVNWDHTCVRGDLTTRKCTIAYVDENNVPLAILFANGNNQRAAVNKLMANGKVIDQALFEDMSRNFSEI</sequence>
<gene>
    <name evidence="1" type="ORF">TMU3MR103_0123</name>
</gene>
<proteinExistence type="predicted"/>
<reference evidence="1 2" key="1">
    <citation type="submission" date="2014-08" db="EMBL/GenBank/DDBJ databases">
        <title>Genome sequence of Tetragenococcus muriaticus.</title>
        <authorList>
            <person name="Chuea-nongthon C."/>
            <person name="Rodtong S."/>
            <person name="Yongsawatdigul J."/>
            <person name="Steele J.L."/>
            <person name="Liu X.-y."/>
            <person name="Speers J."/>
            <person name="Glasner J.D."/>
            <person name="Neeno-Eckwall E.C."/>
        </authorList>
    </citation>
    <scope>NUCLEOTIDE SEQUENCE [LARGE SCALE GENOMIC DNA]</scope>
    <source>
        <strain evidence="1 2">3MR10-3</strain>
    </source>
</reference>
<evidence type="ECO:0000313" key="2">
    <source>
        <dbReference type="Proteomes" id="UP000029381"/>
    </source>
</evidence>
<dbReference type="Gene3D" id="3.30.390.30">
    <property type="match status" value="1"/>
</dbReference>